<dbReference type="InterPro" id="IPR007460">
    <property type="entry name" value="BrnT_toxin"/>
</dbReference>
<comment type="caution">
    <text evidence="1">The sequence shown here is derived from an EMBL/GenBank/DDBJ whole genome shotgun (WGS) entry which is preliminary data.</text>
</comment>
<dbReference type="Proteomes" id="UP000547931">
    <property type="component" value="Unassembled WGS sequence"/>
</dbReference>
<accession>A0A7X5QP87</accession>
<evidence type="ECO:0000313" key="2">
    <source>
        <dbReference type="Proteomes" id="UP000547931"/>
    </source>
</evidence>
<dbReference type="InterPro" id="IPR038573">
    <property type="entry name" value="BrnT_sf"/>
</dbReference>
<organism evidence="1 2">
    <name type="scientific">Photorhabdus stackebrandtii</name>
    <dbReference type="NCBI Taxonomy" id="1123042"/>
    <lineage>
        <taxon>Bacteria</taxon>
        <taxon>Pseudomonadati</taxon>
        <taxon>Pseudomonadota</taxon>
        <taxon>Gammaproteobacteria</taxon>
        <taxon>Enterobacterales</taxon>
        <taxon>Morganellaceae</taxon>
        <taxon>Photorhabdus</taxon>
    </lineage>
</organism>
<evidence type="ECO:0008006" key="3">
    <source>
        <dbReference type="Google" id="ProtNLM"/>
    </source>
</evidence>
<dbReference type="Pfam" id="PF04365">
    <property type="entry name" value="BrnT_toxin"/>
    <property type="match status" value="1"/>
</dbReference>
<sequence>MQISFEWDSKKASINLTKHGISFEEAAHVFSDPNHISRQDRFENGEFRWQTIGLVGGCVVVLVAHSVRHDDSGEIIRIISARKATKNERLAYEQNYY</sequence>
<dbReference type="RefSeq" id="WP_166290752.1">
    <property type="nucleotide sequence ID" value="NZ_CAWPIE010000023.1"/>
</dbReference>
<dbReference type="Gene3D" id="3.10.450.530">
    <property type="entry name" value="Ribonuclease toxin, BrnT, of type II toxin-antitoxin system"/>
    <property type="match status" value="1"/>
</dbReference>
<keyword evidence="2" id="KW-1185">Reference proteome</keyword>
<reference evidence="1 2" key="1">
    <citation type="submission" date="2018-02" db="EMBL/GenBank/DDBJ databases">
        <authorList>
            <person name="Machado R.A."/>
        </authorList>
    </citation>
    <scope>NUCLEOTIDE SEQUENCE [LARGE SCALE GENOMIC DNA]</scope>
    <source>
        <strain evidence="1 2">DSM 23271</strain>
    </source>
</reference>
<dbReference type="EMBL" id="PUJV01000023">
    <property type="protein sequence ID" value="NHB97914.1"/>
    <property type="molecule type" value="Genomic_DNA"/>
</dbReference>
<evidence type="ECO:0000313" key="1">
    <source>
        <dbReference type="EMBL" id="NHB97914.1"/>
    </source>
</evidence>
<protein>
    <recommendedName>
        <fullName evidence="3">BrnT family toxin</fullName>
    </recommendedName>
</protein>
<gene>
    <name evidence="1" type="ORF">C5470_16665</name>
</gene>
<name>A0A7X5QP87_9GAMM</name>
<dbReference type="AlphaFoldDB" id="A0A7X5QP87"/>
<proteinExistence type="predicted"/>